<keyword evidence="2" id="KW-1185">Reference proteome</keyword>
<dbReference type="Proteomes" id="UP000299102">
    <property type="component" value="Unassembled WGS sequence"/>
</dbReference>
<sequence length="99" mass="10951">MARVHLGRPRPLTSAVAGLTECRPLLLLGGRLELVSLNTTRPKHPRRFSLPLALHALIDIALTELEKSSFRGIASIIPVSPMEKCARQFYHTARCNHGC</sequence>
<gene>
    <name evidence="1" type="ORF">EVAR_2707_1</name>
</gene>
<evidence type="ECO:0000313" key="1">
    <source>
        <dbReference type="EMBL" id="GBP03308.1"/>
    </source>
</evidence>
<protein>
    <submittedName>
        <fullName evidence="1">Uncharacterized protein</fullName>
    </submittedName>
</protein>
<name>A0A4C1SPZ8_EUMVA</name>
<comment type="caution">
    <text evidence="1">The sequence shown here is derived from an EMBL/GenBank/DDBJ whole genome shotgun (WGS) entry which is preliminary data.</text>
</comment>
<accession>A0A4C1SPZ8</accession>
<dbReference type="AlphaFoldDB" id="A0A4C1SPZ8"/>
<evidence type="ECO:0000313" key="2">
    <source>
        <dbReference type="Proteomes" id="UP000299102"/>
    </source>
</evidence>
<dbReference type="EMBL" id="BGZK01000009">
    <property type="protein sequence ID" value="GBP03308.1"/>
    <property type="molecule type" value="Genomic_DNA"/>
</dbReference>
<organism evidence="1 2">
    <name type="scientific">Eumeta variegata</name>
    <name type="common">Bagworm moth</name>
    <name type="synonym">Eumeta japonica</name>
    <dbReference type="NCBI Taxonomy" id="151549"/>
    <lineage>
        <taxon>Eukaryota</taxon>
        <taxon>Metazoa</taxon>
        <taxon>Ecdysozoa</taxon>
        <taxon>Arthropoda</taxon>
        <taxon>Hexapoda</taxon>
        <taxon>Insecta</taxon>
        <taxon>Pterygota</taxon>
        <taxon>Neoptera</taxon>
        <taxon>Endopterygota</taxon>
        <taxon>Lepidoptera</taxon>
        <taxon>Glossata</taxon>
        <taxon>Ditrysia</taxon>
        <taxon>Tineoidea</taxon>
        <taxon>Psychidae</taxon>
        <taxon>Oiketicinae</taxon>
        <taxon>Eumeta</taxon>
    </lineage>
</organism>
<proteinExistence type="predicted"/>
<reference evidence="1 2" key="1">
    <citation type="journal article" date="2019" name="Commun. Biol.">
        <title>The bagworm genome reveals a unique fibroin gene that provides high tensile strength.</title>
        <authorList>
            <person name="Kono N."/>
            <person name="Nakamura H."/>
            <person name="Ohtoshi R."/>
            <person name="Tomita M."/>
            <person name="Numata K."/>
            <person name="Arakawa K."/>
        </authorList>
    </citation>
    <scope>NUCLEOTIDE SEQUENCE [LARGE SCALE GENOMIC DNA]</scope>
</reference>